<protein>
    <submittedName>
        <fullName evidence="2">Unannotated protein</fullName>
    </submittedName>
</protein>
<evidence type="ECO:0000313" key="3">
    <source>
        <dbReference type="EMBL" id="CAB4996678.1"/>
    </source>
</evidence>
<accession>A0A6J6YEW9</accession>
<organism evidence="2">
    <name type="scientific">freshwater metagenome</name>
    <dbReference type="NCBI Taxonomy" id="449393"/>
    <lineage>
        <taxon>unclassified sequences</taxon>
        <taxon>metagenomes</taxon>
        <taxon>ecological metagenomes</taxon>
    </lineage>
</organism>
<evidence type="ECO:0000313" key="2">
    <source>
        <dbReference type="EMBL" id="CAB4806078.1"/>
    </source>
</evidence>
<dbReference type="AlphaFoldDB" id="A0A6J6YEW9"/>
<gene>
    <name evidence="1" type="ORF">UFOPK2292_00386</name>
    <name evidence="2" type="ORF">UFOPK3026_00821</name>
    <name evidence="3" type="ORF">UFOPK4020_00576</name>
    <name evidence="4" type="ORF">UFOPK4345_00058</name>
</gene>
<dbReference type="EMBL" id="CAFBOV010000091">
    <property type="protein sequence ID" value="CAB4996678.1"/>
    <property type="molecule type" value="Genomic_DNA"/>
</dbReference>
<reference evidence="2" key="1">
    <citation type="submission" date="2020-05" db="EMBL/GenBank/DDBJ databases">
        <authorList>
            <person name="Chiriac C."/>
            <person name="Salcher M."/>
            <person name="Ghai R."/>
            <person name="Kavagutti S V."/>
        </authorList>
    </citation>
    <scope>NUCLEOTIDE SEQUENCE</scope>
</reference>
<proteinExistence type="predicted"/>
<dbReference type="EMBL" id="CAFBQV010000004">
    <property type="protein sequence ID" value="CAB5057997.1"/>
    <property type="molecule type" value="Genomic_DNA"/>
</dbReference>
<dbReference type="EMBL" id="CAEZWU010000041">
    <property type="protein sequence ID" value="CAB4663079.1"/>
    <property type="molecule type" value="Genomic_DNA"/>
</dbReference>
<evidence type="ECO:0000313" key="1">
    <source>
        <dbReference type="EMBL" id="CAB4663079.1"/>
    </source>
</evidence>
<sequence>MGLSTGRQTTKLQDVPTANCLSTWVKPIYAGYEMVNPQSTGLITVISYIYGFPHSIVGNSVQTRTHHQVRIKQ</sequence>
<dbReference type="EMBL" id="CAFAAP010000115">
    <property type="protein sequence ID" value="CAB4806078.1"/>
    <property type="molecule type" value="Genomic_DNA"/>
</dbReference>
<name>A0A6J6YEW9_9ZZZZ</name>
<evidence type="ECO:0000313" key="4">
    <source>
        <dbReference type="EMBL" id="CAB5057997.1"/>
    </source>
</evidence>